<dbReference type="STRING" id="405444.ABB26_06470"/>
<dbReference type="Gene3D" id="3.30.1150.10">
    <property type="match status" value="1"/>
</dbReference>
<evidence type="ECO:0000313" key="2">
    <source>
        <dbReference type="Proteomes" id="UP000050864"/>
    </source>
</evidence>
<reference evidence="1 2" key="1">
    <citation type="submission" date="2015-05" db="EMBL/GenBank/DDBJ databases">
        <title>Genome sequencing and analysis of members of genus Stenotrophomonas.</title>
        <authorList>
            <person name="Patil P.P."/>
            <person name="Midha S."/>
            <person name="Patil P.B."/>
        </authorList>
    </citation>
    <scope>NUCLEOTIDE SEQUENCE [LARGE SCALE GENOMIC DNA]</scope>
    <source>
        <strain evidence="1 2">DSM 18929</strain>
    </source>
</reference>
<dbReference type="AlphaFoldDB" id="A0A0R0C4H4"/>
<keyword evidence="2" id="KW-1185">Reference proteome</keyword>
<dbReference type="EMBL" id="LDJI01000012">
    <property type="protein sequence ID" value="KRG64671.1"/>
    <property type="molecule type" value="Genomic_DNA"/>
</dbReference>
<name>A0A0R0C4H4_9GAMM</name>
<protein>
    <recommendedName>
        <fullName evidence="3">TonB C-terminal domain-containing protein</fullName>
    </recommendedName>
</protein>
<evidence type="ECO:0008006" key="3">
    <source>
        <dbReference type="Google" id="ProtNLM"/>
    </source>
</evidence>
<dbReference type="PATRIC" id="fig|405444.3.peg.296"/>
<accession>A0A0R0C4H4</accession>
<organism evidence="1 2">
    <name type="scientific">Stenotrophomonas humi</name>
    <dbReference type="NCBI Taxonomy" id="405444"/>
    <lineage>
        <taxon>Bacteria</taxon>
        <taxon>Pseudomonadati</taxon>
        <taxon>Pseudomonadota</taxon>
        <taxon>Gammaproteobacteria</taxon>
        <taxon>Lysobacterales</taxon>
        <taxon>Lysobacteraceae</taxon>
        <taxon>Stenotrophomonas</taxon>
    </lineage>
</organism>
<gene>
    <name evidence="1" type="ORF">ABB26_06470</name>
</gene>
<evidence type="ECO:0000313" key="1">
    <source>
        <dbReference type="EMBL" id="KRG64671.1"/>
    </source>
</evidence>
<proteinExistence type="predicted"/>
<comment type="caution">
    <text evidence="1">The sequence shown here is derived from an EMBL/GenBank/DDBJ whole genome shotgun (WGS) entry which is preliminary data.</text>
</comment>
<dbReference type="Proteomes" id="UP000050864">
    <property type="component" value="Unassembled WGS sequence"/>
</dbReference>
<sequence length="180" mass="19203">MALAGCVTTMPVIEDPDNRYNVGQRLLTPESSGAAAGAVQAYRLAASETFRMPEPVQSPPPVMPADYARQTLPPTTLCVRVIIAAEGQVERVEPLLEHASCTAGRELEHASLLQASIAAATQWTFRPAAICHFSPGSTPIAQGDCTGAVRVEQVPVTLLYAFTFEVVKGEARVRSQTGVR</sequence>